<evidence type="ECO:0000313" key="13">
    <source>
        <dbReference type="Proteomes" id="UP000077266"/>
    </source>
</evidence>
<evidence type="ECO:0000256" key="8">
    <source>
        <dbReference type="ARBA" id="ARBA00023136"/>
    </source>
</evidence>
<reference evidence="12 13" key="1">
    <citation type="journal article" date="2016" name="Mol. Biol. Evol.">
        <title>Comparative Genomics of Early-Diverging Mushroom-Forming Fungi Provides Insights into the Origins of Lignocellulose Decay Capabilities.</title>
        <authorList>
            <person name="Nagy L.G."/>
            <person name="Riley R."/>
            <person name="Tritt A."/>
            <person name="Adam C."/>
            <person name="Daum C."/>
            <person name="Floudas D."/>
            <person name="Sun H."/>
            <person name="Yadav J.S."/>
            <person name="Pangilinan J."/>
            <person name="Larsson K.H."/>
            <person name="Matsuura K."/>
            <person name="Barry K."/>
            <person name="Labutti K."/>
            <person name="Kuo R."/>
            <person name="Ohm R.A."/>
            <person name="Bhattacharya S.S."/>
            <person name="Shirouzu T."/>
            <person name="Yoshinaga Y."/>
            <person name="Martin F.M."/>
            <person name="Grigoriev I.V."/>
            <person name="Hibbett D.S."/>
        </authorList>
    </citation>
    <scope>NUCLEOTIDE SEQUENCE [LARGE SCALE GENOMIC DNA]</scope>
    <source>
        <strain evidence="12 13">HHB12029</strain>
    </source>
</reference>
<dbReference type="Proteomes" id="UP000077266">
    <property type="component" value="Unassembled WGS sequence"/>
</dbReference>
<accession>A0A165CGQ5</accession>
<keyword evidence="6" id="KW-0256">Endoplasmic reticulum</keyword>
<dbReference type="AlphaFoldDB" id="A0A165CGQ5"/>
<keyword evidence="8 11" id="KW-0472">Membrane</keyword>
<comment type="similarity">
    <text evidence="3">Belongs to the PIGS family.</text>
</comment>
<evidence type="ECO:0000256" key="9">
    <source>
        <dbReference type="ARBA" id="ARBA00023180"/>
    </source>
</evidence>
<evidence type="ECO:0000313" key="12">
    <source>
        <dbReference type="EMBL" id="KZV82421.1"/>
    </source>
</evidence>
<evidence type="ECO:0008006" key="14">
    <source>
        <dbReference type="Google" id="ProtNLM"/>
    </source>
</evidence>
<feature type="transmembrane region" description="Helical" evidence="11">
    <location>
        <begin position="474"/>
        <end position="493"/>
    </location>
</feature>
<keyword evidence="13" id="KW-1185">Reference proteome</keyword>
<evidence type="ECO:0000256" key="10">
    <source>
        <dbReference type="SAM" id="MobiDB-lite"/>
    </source>
</evidence>
<dbReference type="GO" id="GO:0042765">
    <property type="term" value="C:GPI-anchor transamidase complex"/>
    <property type="evidence" value="ECO:0007669"/>
    <property type="project" value="InterPro"/>
</dbReference>
<evidence type="ECO:0000256" key="7">
    <source>
        <dbReference type="ARBA" id="ARBA00022989"/>
    </source>
</evidence>
<dbReference type="GO" id="GO:0016255">
    <property type="term" value="P:attachment of GPI anchor to protein"/>
    <property type="evidence" value="ECO:0007669"/>
    <property type="project" value="InterPro"/>
</dbReference>
<evidence type="ECO:0000256" key="3">
    <source>
        <dbReference type="ARBA" id="ARBA00005316"/>
    </source>
</evidence>
<protein>
    <recommendedName>
        <fullName evidence="14">GPI transamidase component PIG-S</fullName>
    </recommendedName>
</protein>
<evidence type="ECO:0000256" key="4">
    <source>
        <dbReference type="ARBA" id="ARBA00022502"/>
    </source>
</evidence>
<dbReference type="PANTHER" id="PTHR21072">
    <property type="entry name" value="GPI TRANSAMIDASE COMPONENT PIG-S"/>
    <property type="match status" value="1"/>
</dbReference>
<dbReference type="STRING" id="1314781.A0A165CGQ5"/>
<gene>
    <name evidence="12" type="ORF">EXIGLDRAFT_729777</name>
</gene>
<feature type="region of interest" description="Disordered" evidence="10">
    <location>
        <begin position="503"/>
        <end position="524"/>
    </location>
</feature>
<evidence type="ECO:0000256" key="1">
    <source>
        <dbReference type="ARBA" id="ARBA00004477"/>
    </source>
</evidence>
<evidence type="ECO:0000256" key="5">
    <source>
        <dbReference type="ARBA" id="ARBA00022692"/>
    </source>
</evidence>
<dbReference type="EMBL" id="KV426326">
    <property type="protein sequence ID" value="KZV82421.1"/>
    <property type="molecule type" value="Genomic_DNA"/>
</dbReference>
<dbReference type="OrthoDB" id="28748at2759"/>
<sequence>MSDSATFDPTKRAEVFFQKDLLRVKIIASYWAVVLCAIPLWWYTTSITRLPLPTSRVSALEWTDSFKFPVDLVVSRTAGDAPVSEAELERTIQRRTQLDSARWGALDVRIHSNNLQNRSDVFSLAFNSNPAGAAHILGDDTLSVSSATYTLPQIVDTLGELLSPYASLKHEADGQRVAKYSPKYRLSFTLLNEDVSSIGYRSWEIEQSIYQYLEPTLNQLRALHDFEIESHVQFYAPLAFQPERVQVSQNHGYWALGQEETAIFVNSAEWTLSSSASNDPVLHFILFIPSSQHRPMHVMTAQGSAANSNAFIIPQWGGIVVYNPERTTPQDVLDTRTLLPIFRTFHTQLQLLLGVPPAPKGTYHIPASNIPRTAPLTRWQLAALLRARTLENARSASEALRSIVALVAQIGHLPVKEDVRALVRAALDDLDAMRDAADLHRAFSSARDAATRASAAFFDPGMLAMLYFPAEHTYAVYTPLFAPVGVPLIVSVIREIKRIRKERAEERKRKEKGKARMEGERREE</sequence>
<keyword evidence="7 11" id="KW-1133">Transmembrane helix</keyword>
<dbReference type="InParanoid" id="A0A165CGQ5"/>
<dbReference type="Pfam" id="PF10510">
    <property type="entry name" value="PIG-S"/>
    <property type="match status" value="2"/>
</dbReference>
<comment type="subcellular location">
    <subcellularLocation>
        <location evidence="1">Endoplasmic reticulum membrane</location>
        <topology evidence="1">Multi-pass membrane protein</topology>
    </subcellularLocation>
</comment>
<evidence type="ECO:0000256" key="11">
    <source>
        <dbReference type="SAM" id="Phobius"/>
    </source>
</evidence>
<name>A0A165CGQ5_EXIGL</name>
<dbReference type="GO" id="GO:0006506">
    <property type="term" value="P:GPI anchor biosynthetic process"/>
    <property type="evidence" value="ECO:0007669"/>
    <property type="project" value="UniProtKB-UniPathway"/>
</dbReference>
<keyword evidence="9" id="KW-0325">Glycoprotein</keyword>
<evidence type="ECO:0000256" key="6">
    <source>
        <dbReference type="ARBA" id="ARBA00022824"/>
    </source>
</evidence>
<dbReference type="FunCoup" id="A0A165CGQ5">
    <property type="interactions" value="669"/>
</dbReference>
<dbReference type="PANTHER" id="PTHR21072:SF13">
    <property type="entry name" value="GPI TRANSAMIDASE COMPONENT PIG-S"/>
    <property type="match status" value="1"/>
</dbReference>
<dbReference type="InterPro" id="IPR019540">
    <property type="entry name" value="PtdIno-glycan_biosynth_class_S"/>
</dbReference>
<dbReference type="UniPathway" id="UPA00196"/>
<evidence type="ECO:0000256" key="2">
    <source>
        <dbReference type="ARBA" id="ARBA00004687"/>
    </source>
</evidence>
<keyword evidence="5 11" id="KW-0812">Transmembrane</keyword>
<proteinExistence type="inferred from homology"/>
<feature type="transmembrane region" description="Helical" evidence="11">
    <location>
        <begin position="21"/>
        <end position="43"/>
    </location>
</feature>
<keyword evidence="4" id="KW-0337">GPI-anchor biosynthesis</keyword>
<comment type="pathway">
    <text evidence="2">Glycolipid biosynthesis; glycosylphosphatidylinositol-anchor biosynthesis.</text>
</comment>
<organism evidence="12 13">
    <name type="scientific">Exidia glandulosa HHB12029</name>
    <dbReference type="NCBI Taxonomy" id="1314781"/>
    <lineage>
        <taxon>Eukaryota</taxon>
        <taxon>Fungi</taxon>
        <taxon>Dikarya</taxon>
        <taxon>Basidiomycota</taxon>
        <taxon>Agaricomycotina</taxon>
        <taxon>Agaricomycetes</taxon>
        <taxon>Auriculariales</taxon>
        <taxon>Exidiaceae</taxon>
        <taxon>Exidia</taxon>
    </lineage>
</organism>